<dbReference type="OrthoDB" id="8922241at2759"/>
<feature type="compositionally biased region" description="Polar residues" evidence="2">
    <location>
        <begin position="1"/>
        <end position="50"/>
    </location>
</feature>
<evidence type="ECO:0000259" key="3">
    <source>
        <dbReference type="PROSITE" id="PS50157"/>
    </source>
</evidence>
<keyword evidence="1" id="KW-0862">Zinc</keyword>
<dbReference type="PROSITE" id="PS00028">
    <property type="entry name" value="ZINC_FINGER_C2H2_1"/>
    <property type="match status" value="1"/>
</dbReference>
<evidence type="ECO:0000256" key="1">
    <source>
        <dbReference type="PROSITE-ProRule" id="PRU00042"/>
    </source>
</evidence>
<keyword evidence="1" id="KW-0479">Metal-binding</keyword>
<feature type="domain" description="C2H2-type" evidence="3">
    <location>
        <begin position="234"/>
        <end position="261"/>
    </location>
</feature>
<dbReference type="InParanoid" id="A0A0C3F7R6"/>
<dbReference type="Proteomes" id="UP000054166">
    <property type="component" value="Unassembled WGS sequence"/>
</dbReference>
<dbReference type="Pfam" id="PF00096">
    <property type="entry name" value="zf-C2H2"/>
    <property type="match status" value="2"/>
</dbReference>
<feature type="compositionally biased region" description="Basic and acidic residues" evidence="2">
    <location>
        <begin position="239"/>
        <end position="261"/>
    </location>
</feature>
<evidence type="ECO:0000256" key="2">
    <source>
        <dbReference type="SAM" id="MobiDB-lite"/>
    </source>
</evidence>
<feature type="domain" description="C2H2-type" evidence="3">
    <location>
        <begin position="204"/>
        <end position="232"/>
    </location>
</feature>
<keyword evidence="1" id="KW-0863">Zinc-finger</keyword>
<feature type="compositionally biased region" description="Basic and acidic residues" evidence="2">
    <location>
        <begin position="135"/>
        <end position="144"/>
    </location>
</feature>
<proteinExistence type="predicted"/>
<dbReference type="EMBL" id="KN833040">
    <property type="protein sequence ID" value="KIM75969.1"/>
    <property type="molecule type" value="Genomic_DNA"/>
</dbReference>
<feature type="region of interest" description="Disordered" evidence="2">
    <location>
        <begin position="1"/>
        <end position="182"/>
    </location>
</feature>
<feature type="compositionally biased region" description="Polar residues" evidence="2">
    <location>
        <begin position="56"/>
        <end position="69"/>
    </location>
</feature>
<sequence length="261" mass="28775">MQSSDNEQQQSQPPYGQRVRSSSHLPTPSRPGTPSATSQYDSQSQGLSPQYPSPTGFPSTSGAHHTPFTNERPGTPGRVSTRSYQYPPPVAASSTPQAQSYPHPGYPSQMNQYPPSHTRDSGAQQFIPTPSQALEYRHHADTSRQSHRRTGSVSSPLNPGYNPSPPIATQIPPNVPPSQHYPTQYASTSAITVNYPSTSSGDRFVCSQCGATFSRAHDRKRHYETQHLESPPVHRCPHCQREFSRSDSLKRHLDKGCDSRD</sequence>
<dbReference type="STRING" id="765440.A0A0C3F7R6"/>
<dbReference type="SUPFAM" id="SSF57667">
    <property type="entry name" value="beta-beta-alpha zinc fingers"/>
    <property type="match status" value="1"/>
</dbReference>
<organism evidence="4 5">
    <name type="scientific">Piloderma croceum (strain F 1598)</name>
    <dbReference type="NCBI Taxonomy" id="765440"/>
    <lineage>
        <taxon>Eukaryota</taxon>
        <taxon>Fungi</taxon>
        <taxon>Dikarya</taxon>
        <taxon>Basidiomycota</taxon>
        <taxon>Agaricomycotina</taxon>
        <taxon>Agaricomycetes</taxon>
        <taxon>Agaricomycetidae</taxon>
        <taxon>Atheliales</taxon>
        <taxon>Atheliaceae</taxon>
        <taxon>Piloderma</taxon>
    </lineage>
</organism>
<protein>
    <recommendedName>
        <fullName evidence="3">C2H2-type domain-containing protein</fullName>
    </recommendedName>
</protein>
<dbReference type="InterPro" id="IPR013087">
    <property type="entry name" value="Znf_C2H2_type"/>
</dbReference>
<dbReference type="GO" id="GO:0008270">
    <property type="term" value="F:zinc ion binding"/>
    <property type="evidence" value="ECO:0007669"/>
    <property type="project" value="UniProtKB-KW"/>
</dbReference>
<dbReference type="AlphaFoldDB" id="A0A0C3F7R6"/>
<reference evidence="5" key="2">
    <citation type="submission" date="2015-01" db="EMBL/GenBank/DDBJ databases">
        <title>Evolutionary Origins and Diversification of the Mycorrhizal Mutualists.</title>
        <authorList>
            <consortium name="DOE Joint Genome Institute"/>
            <consortium name="Mycorrhizal Genomics Consortium"/>
            <person name="Kohler A."/>
            <person name="Kuo A."/>
            <person name="Nagy L.G."/>
            <person name="Floudas D."/>
            <person name="Copeland A."/>
            <person name="Barry K.W."/>
            <person name="Cichocki N."/>
            <person name="Veneault-Fourrey C."/>
            <person name="LaButti K."/>
            <person name="Lindquist E.A."/>
            <person name="Lipzen A."/>
            <person name="Lundell T."/>
            <person name="Morin E."/>
            <person name="Murat C."/>
            <person name="Riley R."/>
            <person name="Ohm R."/>
            <person name="Sun H."/>
            <person name="Tunlid A."/>
            <person name="Henrissat B."/>
            <person name="Grigoriev I.V."/>
            <person name="Hibbett D.S."/>
            <person name="Martin F."/>
        </authorList>
    </citation>
    <scope>NUCLEOTIDE SEQUENCE [LARGE SCALE GENOMIC DNA]</scope>
    <source>
        <strain evidence="5">F 1598</strain>
    </source>
</reference>
<feature type="compositionally biased region" description="Polar residues" evidence="2">
    <location>
        <begin position="108"/>
        <end position="132"/>
    </location>
</feature>
<evidence type="ECO:0000313" key="5">
    <source>
        <dbReference type="Proteomes" id="UP000054166"/>
    </source>
</evidence>
<reference evidence="4 5" key="1">
    <citation type="submission" date="2014-04" db="EMBL/GenBank/DDBJ databases">
        <authorList>
            <consortium name="DOE Joint Genome Institute"/>
            <person name="Kuo A."/>
            <person name="Tarkka M."/>
            <person name="Buscot F."/>
            <person name="Kohler A."/>
            <person name="Nagy L.G."/>
            <person name="Floudas D."/>
            <person name="Copeland A."/>
            <person name="Barry K.W."/>
            <person name="Cichocki N."/>
            <person name="Veneault-Fourrey C."/>
            <person name="LaButti K."/>
            <person name="Lindquist E.A."/>
            <person name="Lipzen A."/>
            <person name="Lundell T."/>
            <person name="Morin E."/>
            <person name="Murat C."/>
            <person name="Sun H."/>
            <person name="Tunlid A."/>
            <person name="Henrissat B."/>
            <person name="Grigoriev I.V."/>
            <person name="Hibbett D.S."/>
            <person name="Martin F."/>
            <person name="Nordberg H.P."/>
            <person name="Cantor M.N."/>
            <person name="Hua S.X."/>
        </authorList>
    </citation>
    <scope>NUCLEOTIDE SEQUENCE [LARGE SCALE GENOMIC DNA]</scope>
    <source>
        <strain evidence="4 5">F 1598</strain>
    </source>
</reference>
<dbReference type="PROSITE" id="PS50157">
    <property type="entry name" value="ZINC_FINGER_C2H2_2"/>
    <property type="match status" value="2"/>
</dbReference>
<keyword evidence="5" id="KW-1185">Reference proteome</keyword>
<accession>A0A0C3F7R6</accession>
<dbReference type="SMART" id="SM00355">
    <property type="entry name" value="ZnF_C2H2"/>
    <property type="match status" value="2"/>
</dbReference>
<gene>
    <name evidence="4" type="ORF">PILCRDRAFT_826817</name>
</gene>
<name>A0A0C3F7R6_PILCF</name>
<dbReference type="HOGENOM" id="CLU_1066023_0_0_1"/>
<evidence type="ECO:0000313" key="4">
    <source>
        <dbReference type="EMBL" id="KIM75969.1"/>
    </source>
</evidence>
<feature type="region of interest" description="Disordered" evidence="2">
    <location>
        <begin position="222"/>
        <end position="261"/>
    </location>
</feature>
<dbReference type="Gene3D" id="3.30.160.60">
    <property type="entry name" value="Classic Zinc Finger"/>
    <property type="match status" value="2"/>
</dbReference>
<dbReference type="InterPro" id="IPR036236">
    <property type="entry name" value="Znf_C2H2_sf"/>
</dbReference>